<feature type="transmembrane region" description="Helical" evidence="1">
    <location>
        <begin position="41"/>
        <end position="59"/>
    </location>
</feature>
<dbReference type="PANTHER" id="PTHR34220:SF7">
    <property type="entry name" value="SENSOR HISTIDINE KINASE YPDA"/>
    <property type="match status" value="1"/>
</dbReference>
<evidence type="ECO:0000313" key="4">
    <source>
        <dbReference type="Proteomes" id="UP000292424"/>
    </source>
</evidence>
<feature type="transmembrane region" description="Helical" evidence="1">
    <location>
        <begin position="12"/>
        <end position="29"/>
    </location>
</feature>
<gene>
    <name evidence="3" type="ORF">E0W69_019140</name>
</gene>
<dbReference type="OrthoDB" id="9809908at2"/>
<dbReference type="GO" id="GO:0016020">
    <property type="term" value="C:membrane"/>
    <property type="evidence" value="ECO:0007669"/>
    <property type="project" value="InterPro"/>
</dbReference>
<dbReference type="Pfam" id="PF06580">
    <property type="entry name" value="His_kinase"/>
    <property type="match status" value="1"/>
</dbReference>
<dbReference type="PANTHER" id="PTHR34220">
    <property type="entry name" value="SENSOR HISTIDINE KINASE YPDA"/>
    <property type="match status" value="1"/>
</dbReference>
<proteinExistence type="predicted"/>
<evidence type="ECO:0000256" key="1">
    <source>
        <dbReference type="SAM" id="Phobius"/>
    </source>
</evidence>
<name>A0A5P2G7K3_9BACT</name>
<dbReference type="Proteomes" id="UP000292424">
    <property type="component" value="Chromosome"/>
</dbReference>
<evidence type="ECO:0000313" key="3">
    <source>
        <dbReference type="EMBL" id="QES90678.1"/>
    </source>
</evidence>
<feature type="domain" description="Signal transduction histidine kinase internal region" evidence="2">
    <location>
        <begin position="144"/>
        <end position="221"/>
    </location>
</feature>
<dbReference type="AlphaFoldDB" id="A0A5P2G7K3"/>
<dbReference type="EMBL" id="CP044016">
    <property type="protein sequence ID" value="QES90678.1"/>
    <property type="molecule type" value="Genomic_DNA"/>
</dbReference>
<dbReference type="GO" id="GO:0000155">
    <property type="term" value="F:phosphorelay sensor kinase activity"/>
    <property type="evidence" value="ECO:0007669"/>
    <property type="project" value="InterPro"/>
</dbReference>
<sequence>MEMMRKNKISIFMPISIAILLPGINFLSHNTDWPILSYNSFMRWGWSSIILYILWYALLWTNKINSNVKKLFATIVIIIFSIIIFIFCTLLVFQISNVVKYQLIIKIAFASILFLVIQYALRANQNIGILQTEKEKALTEVYKMQLQELRTRIDPHFLFNSLNTLRSMIRQKDQNAESFILDLSNIYRQILSIKDQSSTTLKKEFEVVYSYIQLMQERNKNGVFVKINLDDQWMDYKLPTLSVQTIIENCFKHNRISSKDPLFININTDVNGILTITNNVLPKISIEEKSGMGLQNINKSYQLLHIKEGLIYEKNETNFIVHLKLIKNEHINN</sequence>
<evidence type="ECO:0000259" key="2">
    <source>
        <dbReference type="Pfam" id="PF06580"/>
    </source>
</evidence>
<keyword evidence="1" id="KW-0472">Membrane</keyword>
<organism evidence="3 4">
    <name type="scientific">Rhizosphaericola mali</name>
    <dbReference type="NCBI Taxonomy" id="2545455"/>
    <lineage>
        <taxon>Bacteria</taxon>
        <taxon>Pseudomonadati</taxon>
        <taxon>Bacteroidota</taxon>
        <taxon>Chitinophagia</taxon>
        <taxon>Chitinophagales</taxon>
        <taxon>Chitinophagaceae</taxon>
        <taxon>Rhizosphaericola</taxon>
    </lineage>
</organism>
<dbReference type="KEGG" id="arac:E0W69_019140"/>
<keyword evidence="1" id="KW-1133">Transmembrane helix</keyword>
<accession>A0A5P2G7K3</accession>
<protein>
    <recommendedName>
        <fullName evidence="2">Signal transduction histidine kinase internal region domain-containing protein</fullName>
    </recommendedName>
</protein>
<dbReference type="InterPro" id="IPR010559">
    <property type="entry name" value="Sig_transdc_His_kin_internal"/>
</dbReference>
<dbReference type="InterPro" id="IPR050640">
    <property type="entry name" value="Bact_2-comp_sensor_kinase"/>
</dbReference>
<keyword evidence="1" id="KW-0812">Transmembrane</keyword>
<keyword evidence="4" id="KW-1185">Reference proteome</keyword>
<reference evidence="3 4" key="1">
    <citation type="submission" date="2019-09" db="EMBL/GenBank/DDBJ databases">
        <title>Complete genome sequence of Arachidicoccus sp. B3-10 isolated from apple orchard soil.</title>
        <authorList>
            <person name="Kim H.S."/>
            <person name="Han K.-I."/>
            <person name="Suh M.K."/>
            <person name="Lee K.C."/>
            <person name="Eom M.K."/>
            <person name="Kim J.-S."/>
            <person name="Kang S.W."/>
            <person name="Sin Y."/>
            <person name="Lee J.-S."/>
        </authorList>
    </citation>
    <scope>NUCLEOTIDE SEQUENCE [LARGE SCALE GENOMIC DNA]</scope>
    <source>
        <strain evidence="3 4">B3-10</strain>
    </source>
</reference>
<feature type="transmembrane region" description="Helical" evidence="1">
    <location>
        <begin position="71"/>
        <end position="95"/>
    </location>
</feature>
<feature type="transmembrane region" description="Helical" evidence="1">
    <location>
        <begin position="101"/>
        <end position="121"/>
    </location>
</feature>